<evidence type="ECO:0000313" key="2">
    <source>
        <dbReference type="Proteomes" id="UP000838878"/>
    </source>
</evidence>
<accession>A0A8J9UKI7</accession>
<proteinExistence type="predicted"/>
<evidence type="ECO:0000313" key="1">
    <source>
        <dbReference type="EMBL" id="CAH0721986.1"/>
    </source>
</evidence>
<dbReference type="Proteomes" id="UP000838878">
    <property type="component" value="Chromosome 3"/>
</dbReference>
<protein>
    <submittedName>
        <fullName evidence="1">Uncharacterized protein</fullName>
    </submittedName>
</protein>
<dbReference type="AlphaFoldDB" id="A0A8J9UKI7"/>
<keyword evidence="2" id="KW-1185">Reference proteome</keyword>
<reference evidence="1" key="1">
    <citation type="submission" date="2021-12" db="EMBL/GenBank/DDBJ databases">
        <authorList>
            <person name="Martin H S."/>
        </authorList>
    </citation>
    <scope>NUCLEOTIDE SEQUENCE</scope>
</reference>
<feature type="non-terminal residue" evidence="1">
    <location>
        <position position="110"/>
    </location>
</feature>
<organism evidence="1 2">
    <name type="scientific">Brenthis ino</name>
    <name type="common">lesser marbled fritillary</name>
    <dbReference type="NCBI Taxonomy" id="405034"/>
    <lineage>
        <taxon>Eukaryota</taxon>
        <taxon>Metazoa</taxon>
        <taxon>Ecdysozoa</taxon>
        <taxon>Arthropoda</taxon>
        <taxon>Hexapoda</taxon>
        <taxon>Insecta</taxon>
        <taxon>Pterygota</taxon>
        <taxon>Neoptera</taxon>
        <taxon>Endopterygota</taxon>
        <taxon>Lepidoptera</taxon>
        <taxon>Glossata</taxon>
        <taxon>Ditrysia</taxon>
        <taxon>Papilionoidea</taxon>
        <taxon>Nymphalidae</taxon>
        <taxon>Heliconiinae</taxon>
        <taxon>Argynnini</taxon>
        <taxon>Brenthis</taxon>
    </lineage>
</organism>
<sequence>MKKNTVGSISTCLPNKLIDSNRNVEWQARTALSQAVGISGAPAPSALLLMFRPMQYTVYSGPTTGYGVMYDRFFLNHARKTNTQPYTNVAPAPFREAVVESIPLHSRQVR</sequence>
<name>A0A8J9UKI7_9NEOP</name>
<gene>
    <name evidence="1" type="ORF">BINO364_LOCUS8013</name>
</gene>
<dbReference type="EMBL" id="OV170223">
    <property type="protein sequence ID" value="CAH0721986.1"/>
    <property type="molecule type" value="Genomic_DNA"/>
</dbReference>